<keyword evidence="4 8" id="KW-0418">Kinase</keyword>
<dbReference type="EMBL" id="KQ242025">
    <property type="protein sequence ID" value="KNC81522.1"/>
    <property type="molecule type" value="Genomic_DNA"/>
</dbReference>
<dbReference type="InterPro" id="IPR039028">
    <property type="entry name" value="BCKD/PDK"/>
</dbReference>
<dbReference type="Proteomes" id="UP000054560">
    <property type="component" value="Unassembled WGS sequence"/>
</dbReference>
<dbReference type="eggNOG" id="KOG0787">
    <property type="taxonomic scope" value="Eukaryota"/>
</dbReference>
<dbReference type="GO" id="GO:0005759">
    <property type="term" value="C:mitochondrial matrix"/>
    <property type="evidence" value="ECO:0007669"/>
    <property type="project" value="UniProtKB-SubCell"/>
</dbReference>
<dbReference type="PANTHER" id="PTHR11947">
    <property type="entry name" value="PYRUVATE DEHYDROGENASE KINASE"/>
    <property type="match status" value="1"/>
</dbReference>
<comment type="similarity">
    <text evidence="1 8">Belongs to the PDK/BCKDK protein kinase family.</text>
</comment>
<dbReference type="Pfam" id="PF10436">
    <property type="entry name" value="BCDHK_Adom3"/>
    <property type="match status" value="1"/>
</dbReference>
<evidence type="ECO:0000256" key="6">
    <source>
        <dbReference type="ARBA" id="ARBA00023128"/>
    </source>
</evidence>
<keyword evidence="2 8" id="KW-0808">Transferase</keyword>
<dbReference type="STRING" id="667725.A0A0L0FXG5"/>
<proteinExistence type="inferred from homology"/>
<evidence type="ECO:0000259" key="9">
    <source>
        <dbReference type="Pfam" id="PF10436"/>
    </source>
</evidence>
<protein>
    <recommendedName>
        <fullName evidence="8">Protein-serine/threonine kinase</fullName>
        <ecNumber evidence="8">2.7.11.-</ecNumber>
    </recommendedName>
</protein>
<dbReference type="InterPro" id="IPR018955">
    <property type="entry name" value="BCDHK/PDK_N"/>
</dbReference>
<keyword evidence="5 8" id="KW-0067">ATP-binding</keyword>
<evidence type="ECO:0000256" key="4">
    <source>
        <dbReference type="ARBA" id="ARBA00022777"/>
    </source>
</evidence>
<feature type="domain" description="Branched-chain alpha-ketoacid dehydrogenase kinase/Pyruvate dehydrogenase kinase N-terminal" evidence="9">
    <location>
        <begin position="2"/>
        <end position="130"/>
    </location>
</feature>
<dbReference type="AlphaFoldDB" id="A0A0L0FXG5"/>
<name>A0A0L0FXG5_9EUKA</name>
<evidence type="ECO:0000256" key="2">
    <source>
        <dbReference type="ARBA" id="ARBA00022679"/>
    </source>
</evidence>
<dbReference type="Gene3D" id="3.30.565.10">
    <property type="entry name" value="Histidine kinase-like ATPase, C-terminal domain"/>
    <property type="match status" value="1"/>
</dbReference>
<dbReference type="InterPro" id="IPR036890">
    <property type="entry name" value="HATPase_C_sf"/>
</dbReference>
<evidence type="ECO:0000256" key="1">
    <source>
        <dbReference type="ARBA" id="ARBA00006155"/>
    </source>
</evidence>
<keyword evidence="6 8" id="KW-0496">Mitochondrion</keyword>
<dbReference type="OrthoDB" id="241648at2759"/>
<dbReference type="Gene3D" id="1.20.140.20">
    <property type="entry name" value="Alpha-ketoacid/pyruvate dehydrogenase kinase, N-terminal domain"/>
    <property type="match status" value="1"/>
</dbReference>
<dbReference type="SUPFAM" id="SSF69012">
    <property type="entry name" value="alpha-ketoacid dehydrogenase kinase, N-terminal domain"/>
    <property type="match status" value="1"/>
</dbReference>
<accession>A0A0L0FXG5</accession>
<keyword evidence="3 8" id="KW-0547">Nucleotide-binding</keyword>
<dbReference type="InterPro" id="IPR036784">
    <property type="entry name" value="AK/P_DHK_N_sf"/>
</dbReference>
<evidence type="ECO:0000313" key="10">
    <source>
        <dbReference type="EMBL" id="KNC81522.1"/>
    </source>
</evidence>
<evidence type="ECO:0000256" key="5">
    <source>
        <dbReference type="ARBA" id="ARBA00022840"/>
    </source>
</evidence>
<evidence type="ECO:0000256" key="8">
    <source>
        <dbReference type="RuleBase" id="RU366032"/>
    </source>
</evidence>
<dbReference type="EC" id="2.7.11.-" evidence="8"/>
<dbReference type="RefSeq" id="XP_014155424.1">
    <property type="nucleotide sequence ID" value="XM_014299949.1"/>
</dbReference>
<dbReference type="GO" id="GO:0005524">
    <property type="term" value="F:ATP binding"/>
    <property type="evidence" value="ECO:0007669"/>
    <property type="project" value="UniProtKB-UniRule"/>
</dbReference>
<gene>
    <name evidence="10" type="ORF">SARC_06168</name>
</gene>
<reference evidence="10 11" key="1">
    <citation type="submission" date="2011-02" db="EMBL/GenBank/DDBJ databases">
        <title>The Genome Sequence of Sphaeroforma arctica JP610.</title>
        <authorList>
            <consortium name="The Broad Institute Genome Sequencing Platform"/>
            <person name="Russ C."/>
            <person name="Cuomo C."/>
            <person name="Young S.K."/>
            <person name="Zeng Q."/>
            <person name="Gargeya S."/>
            <person name="Alvarado L."/>
            <person name="Berlin A."/>
            <person name="Chapman S.B."/>
            <person name="Chen Z."/>
            <person name="Freedman E."/>
            <person name="Gellesch M."/>
            <person name="Goldberg J."/>
            <person name="Griggs A."/>
            <person name="Gujja S."/>
            <person name="Heilman E."/>
            <person name="Heiman D."/>
            <person name="Howarth C."/>
            <person name="Mehta T."/>
            <person name="Neiman D."/>
            <person name="Pearson M."/>
            <person name="Roberts A."/>
            <person name="Saif S."/>
            <person name="Shea T."/>
            <person name="Shenoy N."/>
            <person name="Sisk P."/>
            <person name="Stolte C."/>
            <person name="Sykes S."/>
            <person name="White J."/>
            <person name="Yandava C."/>
            <person name="Burger G."/>
            <person name="Gray M.W."/>
            <person name="Holland P.W.H."/>
            <person name="King N."/>
            <person name="Lang F.B.F."/>
            <person name="Roger A.J."/>
            <person name="Ruiz-Trillo I."/>
            <person name="Haas B."/>
            <person name="Nusbaum C."/>
            <person name="Birren B."/>
        </authorList>
    </citation>
    <scope>NUCLEOTIDE SEQUENCE [LARGE SCALE GENOMIC DNA]</scope>
    <source>
        <strain evidence="10 11">JP610</strain>
    </source>
</reference>
<dbReference type="PANTHER" id="PTHR11947:SF3">
    <property type="entry name" value="[PYRUVATE DEHYDROGENASE (ACETYL-TRANSFERRING)] KINASE, MITOCHONDRIAL"/>
    <property type="match status" value="1"/>
</dbReference>
<comment type="subcellular location">
    <subcellularLocation>
        <location evidence="8">Mitochondrion matrix</location>
    </subcellularLocation>
</comment>
<organism evidence="10 11">
    <name type="scientific">Sphaeroforma arctica JP610</name>
    <dbReference type="NCBI Taxonomy" id="667725"/>
    <lineage>
        <taxon>Eukaryota</taxon>
        <taxon>Ichthyosporea</taxon>
        <taxon>Ichthyophonida</taxon>
        <taxon>Sphaeroforma</taxon>
    </lineage>
</organism>
<evidence type="ECO:0000256" key="7">
    <source>
        <dbReference type="ARBA" id="ARBA00048201"/>
    </source>
</evidence>
<keyword evidence="11" id="KW-1185">Reference proteome</keyword>
<evidence type="ECO:0000313" key="11">
    <source>
        <dbReference type="Proteomes" id="UP000054560"/>
    </source>
</evidence>
<dbReference type="GO" id="GO:0004740">
    <property type="term" value="F:pyruvate dehydrogenase (acetyl-transferring) kinase activity"/>
    <property type="evidence" value="ECO:0007669"/>
    <property type="project" value="UniProtKB-EC"/>
</dbReference>
<dbReference type="GO" id="GO:0010906">
    <property type="term" value="P:regulation of glucose metabolic process"/>
    <property type="evidence" value="ECO:0007669"/>
    <property type="project" value="TreeGrafter"/>
</dbReference>
<dbReference type="GeneID" id="25906672"/>
<sequence length="198" mass="22727">MIKEIDDIPAPLLSSTPVQMVRGWYVESFQDILSLESVAQIDENRAEEYVEKFTQTISMILKRHAPVVVSIAQGILELKRTHGEHFMGRPIQYFLDRIYMSRIGIRMLIGQHCELFGNKSSPKTMVGVIDERCDVPAVIMDAIDNARFLCEQYYFASPDVSVVMPHQTEEAFRFPYIPSHLYHMIFELLKVGLDVLCA</sequence>
<comment type="catalytic activity">
    <reaction evidence="7">
        <text>L-seryl-[pyruvate dehydrogenase E1 alpha subunit] + ATP = O-phospho-L-seryl-[pyruvate dehydrogenase E1 alpha subunit] + ADP + H(+)</text>
        <dbReference type="Rhea" id="RHEA:23052"/>
        <dbReference type="Rhea" id="RHEA-COMP:13689"/>
        <dbReference type="Rhea" id="RHEA-COMP:13690"/>
        <dbReference type="ChEBI" id="CHEBI:15378"/>
        <dbReference type="ChEBI" id="CHEBI:29999"/>
        <dbReference type="ChEBI" id="CHEBI:30616"/>
        <dbReference type="ChEBI" id="CHEBI:83421"/>
        <dbReference type="ChEBI" id="CHEBI:456216"/>
        <dbReference type="EC" id="2.7.11.2"/>
    </reaction>
</comment>
<evidence type="ECO:0000256" key="3">
    <source>
        <dbReference type="ARBA" id="ARBA00022741"/>
    </source>
</evidence>